<feature type="transmembrane region" description="Helical" evidence="1">
    <location>
        <begin position="41"/>
        <end position="61"/>
    </location>
</feature>
<comment type="caution">
    <text evidence="2">The sequence shown here is derived from an EMBL/GenBank/DDBJ whole genome shotgun (WGS) entry which is preliminary data.</text>
</comment>
<dbReference type="Proteomes" id="UP000610746">
    <property type="component" value="Unassembled WGS sequence"/>
</dbReference>
<accession>A0A8J8GAC2</accession>
<dbReference type="EMBL" id="JABSNO010000009">
    <property type="protein sequence ID" value="NRS92534.1"/>
    <property type="molecule type" value="Genomic_DNA"/>
</dbReference>
<evidence type="ECO:0008006" key="4">
    <source>
        <dbReference type="Google" id="ProtNLM"/>
    </source>
</evidence>
<evidence type="ECO:0000313" key="2">
    <source>
        <dbReference type="EMBL" id="NRS92534.1"/>
    </source>
</evidence>
<keyword evidence="1" id="KW-0812">Transmembrane</keyword>
<organism evidence="2 3">
    <name type="scientific">Frigoriflavimonas asaccharolytica</name>
    <dbReference type="NCBI Taxonomy" id="2735899"/>
    <lineage>
        <taxon>Bacteria</taxon>
        <taxon>Pseudomonadati</taxon>
        <taxon>Bacteroidota</taxon>
        <taxon>Flavobacteriia</taxon>
        <taxon>Flavobacteriales</taxon>
        <taxon>Weeksellaceae</taxon>
        <taxon>Frigoriflavimonas</taxon>
    </lineage>
</organism>
<evidence type="ECO:0000313" key="3">
    <source>
        <dbReference type="Proteomes" id="UP000610746"/>
    </source>
</evidence>
<proteinExistence type="predicted"/>
<protein>
    <recommendedName>
        <fullName evidence="4">DUF3810 domain-containing protein</fullName>
    </recommendedName>
</protein>
<evidence type="ECO:0000256" key="1">
    <source>
        <dbReference type="SAM" id="Phobius"/>
    </source>
</evidence>
<dbReference type="AlphaFoldDB" id="A0A8J8GAC2"/>
<name>A0A8J8GAC2_9FLAO</name>
<gene>
    <name evidence="2" type="ORF">HNQ03_001609</name>
</gene>
<feature type="transmembrane region" description="Helical" evidence="1">
    <location>
        <begin position="12"/>
        <end position="29"/>
    </location>
</feature>
<reference evidence="2" key="1">
    <citation type="submission" date="2020-05" db="EMBL/GenBank/DDBJ databases">
        <title>Genomic Encyclopedia of Type Strains, Phase IV (KMG-V): Genome sequencing to study the core and pangenomes of soil and plant-associated prokaryotes.</title>
        <authorList>
            <person name="Whitman W."/>
        </authorList>
    </citation>
    <scope>NUCLEOTIDE SEQUENCE</scope>
    <source>
        <strain evidence="2">16F</strain>
    </source>
</reference>
<dbReference type="InterPro" id="IPR024294">
    <property type="entry name" value="DUF3810"/>
</dbReference>
<keyword evidence="1" id="KW-1133">Transmembrane helix</keyword>
<sequence length="301" mass="35227">MASQLPFSIGDVLYIGLGLILILSIFKLFRKEKRNQSALKLLMILNSFYFIYQIFWGMLYFQVPLINKLSEEKISIDEAKVLSKEYLEICISNRKKVKEDKEGVFKIENNFILEKELLEAQKNLPKHLIQKKYVEVNSLKPSIFKFVMSYTGIMGYYNPFTSEAQYNSELPDTYLPFTMAHESSHQLGYAKEQEANFVGFLIGENSENAELKYSTDLFALKSLLRYIQMGDEAFVQNLIDHFSEGMKRDLKFERNFNEKHAGFLDDFFAVTNNLFLKSNQQEGSITYSYFTEILIKYKRNK</sequence>
<keyword evidence="3" id="KW-1185">Reference proteome</keyword>
<dbReference type="Pfam" id="PF12725">
    <property type="entry name" value="DUF3810"/>
    <property type="match status" value="1"/>
</dbReference>
<keyword evidence="1" id="KW-0472">Membrane</keyword>